<keyword evidence="1 2" id="KW-0413">Isomerase</keyword>
<dbReference type="NCBIfam" id="TIGR00689">
    <property type="entry name" value="rpiB_lacA_lacB"/>
    <property type="match status" value="1"/>
</dbReference>
<dbReference type="InterPro" id="IPR036569">
    <property type="entry name" value="RpiB_LacA_LacB_sf"/>
</dbReference>
<sequence length="154" mass="17158">MSKEVIVIASDHAGFEKKQVIKKYFEEKGIKYKDLGCYTAERCDYPDFGHLVAEAVSSGEYEKGITLCGSGLGISMTANKHQKIRSAVCWKPEIAKLARQHNNANICAIPGRFVTDEEAIAIVEAFLNAEFEGGRHLHRIEKIPLNVIPEKKIP</sequence>
<dbReference type="NCBIfam" id="TIGR01120">
    <property type="entry name" value="rpiB"/>
    <property type="match status" value="1"/>
</dbReference>
<name>A0A3B0UI47_9ZZZZ</name>
<dbReference type="InterPro" id="IPR004785">
    <property type="entry name" value="RpiB"/>
</dbReference>
<dbReference type="Gene3D" id="3.40.1400.10">
    <property type="entry name" value="Sugar-phosphate isomerase, RpiB/LacA/LacB"/>
    <property type="match status" value="1"/>
</dbReference>
<dbReference type="PIRSF" id="PIRSF005384">
    <property type="entry name" value="RpiB_LacA_B"/>
    <property type="match status" value="1"/>
</dbReference>
<dbReference type="EMBL" id="UOEP01000095">
    <property type="protein sequence ID" value="VAW19206.1"/>
    <property type="molecule type" value="Genomic_DNA"/>
</dbReference>
<dbReference type="PANTHER" id="PTHR30345:SF0">
    <property type="entry name" value="DNA DAMAGE-REPAIR_TOLERATION PROTEIN DRT102"/>
    <property type="match status" value="1"/>
</dbReference>
<dbReference type="PANTHER" id="PTHR30345">
    <property type="entry name" value="RIBOSE-5-PHOSPHATE ISOMERASE B"/>
    <property type="match status" value="1"/>
</dbReference>
<dbReference type="AlphaFoldDB" id="A0A3B0UI47"/>
<proteinExistence type="predicted"/>
<dbReference type="EC" id="5.3.1.6" evidence="2"/>
<evidence type="ECO:0000256" key="1">
    <source>
        <dbReference type="ARBA" id="ARBA00023235"/>
    </source>
</evidence>
<organism evidence="2">
    <name type="scientific">hydrothermal vent metagenome</name>
    <dbReference type="NCBI Taxonomy" id="652676"/>
    <lineage>
        <taxon>unclassified sequences</taxon>
        <taxon>metagenomes</taxon>
        <taxon>ecological metagenomes</taxon>
    </lineage>
</organism>
<reference evidence="2" key="1">
    <citation type="submission" date="2018-06" db="EMBL/GenBank/DDBJ databases">
        <authorList>
            <person name="Zhirakovskaya E."/>
        </authorList>
    </citation>
    <scope>NUCLEOTIDE SEQUENCE</scope>
</reference>
<evidence type="ECO:0000313" key="2">
    <source>
        <dbReference type="EMBL" id="VAW19206.1"/>
    </source>
</evidence>
<dbReference type="GO" id="GO:0009052">
    <property type="term" value="P:pentose-phosphate shunt, non-oxidative branch"/>
    <property type="evidence" value="ECO:0007669"/>
    <property type="project" value="TreeGrafter"/>
</dbReference>
<dbReference type="NCBIfam" id="NF004051">
    <property type="entry name" value="PRK05571.1"/>
    <property type="match status" value="1"/>
</dbReference>
<accession>A0A3B0UI47</accession>
<protein>
    <submittedName>
        <fullName evidence="2">Ribose 5-phosphate isomerase B</fullName>
        <ecNumber evidence="2">5.3.1.6</ecNumber>
    </submittedName>
</protein>
<gene>
    <name evidence="2" type="ORF">MNBD_BACTEROID01-1083</name>
</gene>
<dbReference type="SUPFAM" id="SSF89623">
    <property type="entry name" value="Ribose/Galactose isomerase RpiB/AlsB"/>
    <property type="match status" value="1"/>
</dbReference>
<dbReference type="InterPro" id="IPR003500">
    <property type="entry name" value="RpiB_LacA_LacB"/>
</dbReference>
<dbReference type="GO" id="GO:0019316">
    <property type="term" value="P:D-allose catabolic process"/>
    <property type="evidence" value="ECO:0007669"/>
    <property type="project" value="TreeGrafter"/>
</dbReference>
<dbReference type="Pfam" id="PF02502">
    <property type="entry name" value="LacAB_rpiB"/>
    <property type="match status" value="1"/>
</dbReference>
<dbReference type="GO" id="GO:0004751">
    <property type="term" value="F:ribose-5-phosphate isomerase activity"/>
    <property type="evidence" value="ECO:0007669"/>
    <property type="project" value="UniProtKB-EC"/>
</dbReference>